<dbReference type="OMA" id="GAIIDWD"/>
<sequence>TPRFTRGRRTLGIEDSQFQILEQQGFPFPSTRNRRTRSTSTPPVQDRSPTGGIPSEPASPNLRALILAGVAVPLQAVFPRMAAPLPWGHRVGPLALPQPLHELPRGNRKNFPKFKGDGKVHPDEHIAAFIVACGVLGVEHEDVSVRLFVETLQDNAADWFYHLPAGAIIDWDTMRTQFENRFKPAEDVHALLAQISQIKKDSSEPMREFVARFNRLINKIPVNTRPVDQIQKCFFLNAQSLKSVMR</sequence>
<proteinExistence type="predicted"/>
<dbReference type="PANTHER" id="PTHR33223:SF6">
    <property type="entry name" value="CCHC-TYPE DOMAIN-CONTAINING PROTEIN"/>
    <property type="match status" value="1"/>
</dbReference>
<protein>
    <recommendedName>
        <fullName evidence="2">Retrotransposon gag domain-containing protein</fullName>
    </recommendedName>
</protein>
<evidence type="ECO:0000313" key="4">
    <source>
        <dbReference type="Proteomes" id="UP000824469"/>
    </source>
</evidence>
<feature type="domain" description="Retrotransposon gag" evidence="2">
    <location>
        <begin position="146"/>
        <end position="224"/>
    </location>
</feature>
<evidence type="ECO:0000259" key="2">
    <source>
        <dbReference type="Pfam" id="PF03732"/>
    </source>
</evidence>
<organism evidence="3 4">
    <name type="scientific">Taxus chinensis</name>
    <name type="common">Chinese yew</name>
    <name type="synonym">Taxus wallichiana var. chinensis</name>
    <dbReference type="NCBI Taxonomy" id="29808"/>
    <lineage>
        <taxon>Eukaryota</taxon>
        <taxon>Viridiplantae</taxon>
        <taxon>Streptophyta</taxon>
        <taxon>Embryophyta</taxon>
        <taxon>Tracheophyta</taxon>
        <taxon>Spermatophyta</taxon>
        <taxon>Pinopsida</taxon>
        <taxon>Pinidae</taxon>
        <taxon>Conifers II</taxon>
        <taxon>Cupressales</taxon>
        <taxon>Taxaceae</taxon>
        <taxon>Taxus</taxon>
    </lineage>
</organism>
<dbReference type="EMBL" id="JAHRHJ020000002">
    <property type="protein sequence ID" value="KAH9327705.1"/>
    <property type="molecule type" value="Genomic_DNA"/>
</dbReference>
<reference evidence="3 4" key="1">
    <citation type="journal article" date="2021" name="Nat. Plants">
        <title>The Taxus genome provides insights into paclitaxel biosynthesis.</title>
        <authorList>
            <person name="Xiong X."/>
            <person name="Gou J."/>
            <person name="Liao Q."/>
            <person name="Li Y."/>
            <person name="Zhou Q."/>
            <person name="Bi G."/>
            <person name="Li C."/>
            <person name="Du R."/>
            <person name="Wang X."/>
            <person name="Sun T."/>
            <person name="Guo L."/>
            <person name="Liang H."/>
            <person name="Lu P."/>
            <person name="Wu Y."/>
            <person name="Zhang Z."/>
            <person name="Ro D.K."/>
            <person name="Shang Y."/>
            <person name="Huang S."/>
            <person name="Yan J."/>
        </authorList>
    </citation>
    <scope>NUCLEOTIDE SEQUENCE [LARGE SCALE GENOMIC DNA]</scope>
    <source>
        <strain evidence="3">Ta-2019</strain>
    </source>
</reference>
<gene>
    <name evidence="3" type="ORF">KI387_007883</name>
</gene>
<accession>A0AA38GW19</accession>
<feature type="region of interest" description="Disordered" evidence="1">
    <location>
        <begin position="22"/>
        <end position="57"/>
    </location>
</feature>
<comment type="caution">
    <text evidence="3">The sequence shown here is derived from an EMBL/GenBank/DDBJ whole genome shotgun (WGS) entry which is preliminary data.</text>
</comment>
<dbReference type="AlphaFoldDB" id="A0AA38GW19"/>
<dbReference type="PANTHER" id="PTHR33223">
    <property type="entry name" value="CCHC-TYPE DOMAIN-CONTAINING PROTEIN"/>
    <property type="match status" value="1"/>
</dbReference>
<keyword evidence="4" id="KW-1185">Reference proteome</keyword>
<evidence type="ECO:0000256" key="1">
    <source>
        <dbReference type="SAM" id="MobiDB-lite"/>
    </source>
</evidence>
<dbReference type="Proteomes" id="UP000824469">
    <property type="component" value="Unassembled WGS sequence"/>
</dbReference>
<dbReference type="Pfam" id="PF03732">
    <property type="entry name" value="Retrotrans_gag"/>
    <property type="match status" value="1"/>
</dbReference>
<dbReference type="InterPro" id="IPR005162">
    <property type="entry name" value="Retrotrans_gag_dom"/>
</dbReference>
<name>A0AA38GW19_TAXCH</name>
<feature type="non-terminal residue" evidence="3">
    <location>
        <position position="1"/>
    </location>
</feature>
<evidence type="ECO:0000313" key="3">
    <source>
        <dbReference type="EMBL" id="KAH9327705.1"/>
    </source>
</evidence>